<evidence type="ECO:0000259" key="10">
    <source>
        <dbReference type="Pfam" id="PF23277"/>
    </source>
</evidence>
<dbReference type="InterPro" id="IPR059041">
    <property type="entry name" value="Ig_DLEC1_1"/>
</dbReference>
<organism evidence="11 12">
    <name type="scientific">Pelagomonas calceolata</name>
    <dbReference type="NCBI Taxonomy" id="35677"/>
    <lineage>
        <taxon>Eukaryota</taxon>
        <taxon>Sar</taxon>
        <taxon>Stramenopiles</taxon>
        <taxon>Ochrophyta</taxon>
        <taxon>Pelagophyceae</taxon>
        <taxon>Pelagomonadales</taxon>
        <taxon>Pelagomonadaceae</taxon>
        <taxon>Pelagomonas</taxon>
    </lineage>
</organism>
<keyword evidence="3" id="KW-0963">Cytoplasm</keyword>
<feature type="compositionally biased region" description="Low complexity" evidence="7">
    <location>
        <begin position="2011"/>
        <end position="2023"/>
    </location>
</feature>
<dbReference type="OrthoDB" id="442692at2759"/>
<dbReference type="NCBIfam" id="NF012200">
    <property type="entry name" value="choice_anch_D"/>
    <property type="match status" value="1"/>
</dbReference>
<evidence type="ECO:0000256" key="7">
    <source>
        <dbReference type="SAM" id="MobiDB-lite"/>
    </source>
</evidence>
<sequence length="4792" mass="523248">MRTLDMALVPSGQPSKKQKVVRPVELLCLEDNTSQINSTVPIDVPLFKPTPATVHFSGYEPFSTVTKTLRFRNGDYVARRIKVLPPKSPYFEISGGKRAASKVAPGMEVVFEVTFRPQEVREYSVDLVCCTEREKFIVQVKAAGFRPRLSLPSEVNFGAAAVKSTKAKSMLVQNTGSCVARFRLSCDVPEFSASPSEGLVHPGQMATLELSFSPQCVEPYEGRLLVEYLGGEKTVATVLLRGVAEDVDVHLSTNNLQLEPAYVSLSSQRTFKVRNASEIPVTFSWKQFQDSAEQEAERERLRSDLERMQQLEEAHLEEALSKRPPSDDEGSDGDLSGDEGHVSAGARAARSALATKYRHLRQALEKDDMVFSDETFEIKPLSGEVRALSEVDIHVMFRPDTAADYACTAYLDVVGREERLPVWLTGIGIGPKGALSYDVLDLGDVFVGHPYSYTLSIDNKGDIPAAWRLNPPESDAFVVEPTQGTLAVSGTQQLSVEFLGSTLGEFCELVDVELDGSNERLTCQFKGHVIGPTFHFDVDVVEYGLCSFAFAHERTLELTNTADIGMDFVLKIPQDGQYGAPEFVLEPSSGSLAPGASVTIKVTFTPATIKVYDFYIVVDVPNVGEALLSLPVQAECKVADVSLLRDDLDLGECFLRYPYETDLILVNRSSELQARFDIQPQEKPTTVIGEYSCDRISGIIAPNSRESVRVTVRCNRLGNFRLPVATAIAGSPQPPLQSNLCATVKGPVLAVEPQSINWGPTPCLYDAPRSLVLTNTSCIPAPFRTFVKNARSKFRVDVRESVLAPNQSMELNAIACLDDTTNHKDQVHIAVAEGETVVVPVSARGTGTTIFCHERLEEMDFGSQFSSTIFERKVTLENKGRRPQTLKWVNETHTNLLLNVMAKRKKAQKDGVKFKMEDPEPVFTVSPAEIELRPRTAAIFTFRGYAPKIGAVEELLVCETKVQKEKNSRTVFRTTFKADVSNPLLEFSSPTVHFRYDWEPDVLVTPQTQELSMRNRSDLPVSFALKCPSPFHVEPSSLSLEAGEAATVHIRFDPGYKGDRQSQLLEPKLVIAYTNHPQKDSVQLIGEINYPNLHFESKTVNFGCILNDTQMTSTMRITNSSKVPVDFHWAFLEDAEREARKATEKKPYVPVNQVFDILPIRSHLEPDEYKDVDFVYYAHAGRKFKGICLAEVVGGPEYQLSLIGEGSTVGFKLDKSSLDFGSVLYTQFKELEFTIHNTGKVAFPFSVMCDAKDPEAQVFEISPKSGRVAEMSKQVVKVCMRPGLPRNFAENLIVECAHFNPIYFPVTGVGIYSTVSIALPRDQVKMSDTVKDFGGSWASCLQTTRELVKEKKLHPDEPPPPPTLNLPLFAMAQPVVEEPPPVLKEKTIRITMAEVEAEANRRIFLDHLRGIRPPTGALRPTSKQSNRSQSSVRDGPAPGSDFVLAWHLCDFKHVVSGATKKRKFLIKNDSESGRLSWSVDKKLLTNTGFSVDPEKFVLAEGEATTFEVNFKAQKNLPLGDRELRLPITQRNGPVTMVVLRASICVPEVVASHDALEFGDVWTGCGRTAYVQLHNVSPVPAEWDFKAPLGKARDAHRFTLTPRSGVLKPSEKVNVAVEFAPVDDRPCSLRLPLKVANSTSSSTLLFTGKGIAAKLKFEPSLVEVGPILPFSDIVSGAVTLRNASDRPVEVFSLDFDTDFMTEEEQLRERDDLDWDNNLIRLPVREPGSQLALPDLPEEVDEAAPAPAPITFEDDGLEADEDALGGPFVMSDADNHETRWLDDEPSLRMRGMARDVMLVAPPLMHGPALAEAFAAKHGYALTTPLAALMACAVVRSELGDEVRAALGLKSAVVPPSPAEEGVEEADAEPAADEAEEPAAEEPEPEPEPAEAVPDPEKIAKVLGDVLAWRATRADAGRGLVVDASEPAADAPSLQAVAAACVAGLPNCALAVLEATNEEIEATLRALDEECERCLAALEGVDDAPVSPPASPQKDSEEEGPQLARDAALETEASRPPARAPVVPEALGGRVPGASDIRETAAEVRRRIASCLVDGKLRGAAEAPAAVEEVAAPAPVAEEDPAAEAEEPAAEEPEAAEPEEPAAPPAEAEDAAAPHKEFQEALVKARAAFRAAVDALPEPPAPEADGEEDAPAPPPSLAPEERLVQFGVLEPIIVEAAVEEAAAPAPAPLEASDITAAVVEAADDSTVATEDQQQPKEEEPAPLEPINEELVIDLDSEAPLDNLVNAAPQPLEPLPEPGYLKIPEPVTQQLVRRPRERPSRAPQTQFILVPEPPRPEAEPTDEEAAAPAPAPSPEDEEPLPEYDPETRSRWVIPARGSVRFAVKFDSKRVGLTNASLCFEVVGAPSSEVALPCAGSCAVPTLNADPRNVFMSRVKNPSRPPKPPVSKRFVLSQNEYDFGPLLTWKTASMKDDEGDKVKSNCDILRMSNNGPFATTINLDFGREDTVFSVDEEVMELEPGDTKDLAVWAFPSEVGEVKDTLYASVAQNPEPYAFALTCTGVEPLVEMEGPWSDQDGVSEEESSVLLDFDRLLLGRSETREFVLKNTSLCAVAWKLDLSQLEEFDRELRVTPTEGVMKIHGSQRIVVSFTAVEAIEVAPTILINYSDDEGGLEDRVKTLELPVKAEAYFIKAVAIDEEGDQDEKAKPGVLDFGQQRVGVTAQLGFSLRNRGKYDISYSFGFKREAYSNVFSVFPEQGTLAADASERIVVTFCAASEVRLQANKDIICTISEPHTGEAVESFPVTVAASSLYPRFRVGPQRGIAFGCCRYNDEPRERTFEVRNEGLFSFAFCIGTQDEEAEGFAKLLGATPPSLLLGSAHEDQARELGLLPPVVEPPAQEEDEDDKSYRQRLALHDKEQSVERRNFFAAATSVDDAAPPDAGSLTTKQFSITPSGGVVEPGQTLPVTVTFTPEGLQHHRDILKILVAGCDAEDKYIQSALNYELLAESRSPTIDYDNYYQIFEEQAVIGALEDDAPGGGLPMNACFAVAEKVFSFGTTTLMDDGKGIGERFKITNTSKVTSNVSFSINAKEGDDPRAQNASDCFVVQPTQWEVPPHEHRYVTVYFHARELREYRAVFLATVAEQSEDAIGALEFELAGKGTLPSVSVEGVSHEETGECVPFGRLQVGRTRSRTITVRNDGVLDATALINFSAEDKHFVCKHAGTSVSLKPGASQDVPILFRALPQKDGDGTDRDVSAKLAIKVIDNRYEASSIELRGATFETDLSIEDLPDGEEDDLKFGNLALGDGPTSLRAEFTLRNVRSSTVRFSWPDHDSVTFVPQIGHIPAGGARTVVASFNAPEPASVDEELVLQTQQISFDVKQPEPEEPAEEGTEEEPPASPSKESVLTIPKLPDGIWSDDAKIEREATEDEIALLDGEETPEGLTDGGTSLDGRRLVLVQVPEPEYEVIKEQTQTMRCVATADKPSYACETTSLQFNAIPMYQSLRATFQVENTSTIPLPYKMLMTNDGSPMTAASQRRPQTGGAVYEPIPCPFEIEPEEGSVTPSSSQTFVVHFSPIEVDDYQYVLDCVMPTLTASPGEEEPQAPIRITMRGRATRPACHIDLESDSDYLSRRAPNLLNEHGQKDQIESQNVRIVEVKSKGLRVQNRRRFLVTNPTASAYDFHWEPCGQPHASWKTPTPRGMILAGKRGEMIFEFTPSSTDTAEAFYRFEVPEHGISELFLFVGTVLEPRVAFDITRVDFGAIMLGSRCTETVHLVNSEHLPFAFNFEKPALDDESAVKKANKGPTLEITPLSGLVPPNGRAAVELSFRPTEEAVLNANLNCSIRKKKMKLSLNVKGEGYAVHSKLLLLEGTAAARAREEQEGTDGAVLDSGAGIPLGGEGITDLKPAPHINVVDFGLVHLNQSASKILAIANTGKFNFDYVLDRGDSPNPMLVMTGARQAGAVRKNGRVQASLTFHPVTPCQLDGGVYTVSIAGKYEYILKLAGTGAAPNLRFSFLEHDFASCFTVTPGQPPHKETVVLRVSNQDPSQNLSLDCTLPRNKILQVECGPRVLAPGEHVEVPIHFTPREIQDYAFQVPFLVNGVSTVHVKVEGKGVAARLELVQPQQADCSFGRVREGEDVTKHIQVVNRSARPLDFELLDEGGVLAAHDVSVNPRRVAGLKPKQVQSIEVRFAPQKRNRDFDHPLVLSYAGGLRPLAKVSGRATGMDVVLSTDTLAFGAVCEGSRRTRKLMLENAGDIATRFQWNQRTIGDLFTVSPLEGALRPETEIAFDVTFSPKAVNNDVRIDGMQLFVEGAAPLRLSCVGACVPQPDESKQTVSFESVARKECIEQVSIKNPTQKPIFVAPTLKHSELLEHFRAPAEVSIPAGGEASVDVQYFPLTMTSEEGYHSAELFVALPDGSAVLYNLQGKAGPPETLVIDPLTTPAKASLPITLPVQNWLSTPQHLDVAFELGEGSDDSTFLEGTSTFDVAGAETRNYVLRFYSYKVGTVTATATFTNPGSGEYITYELSVEVTEAGVVQTYNLEAPIRQTARRLITIDNPLPADAPVTFPDTWWSCDDPHVRLSRVGSMQGSPEGVFELEFRPLVPHEKKDTELVFSIDELGEFKYKLTLGATEPPAIPQLRFEAPLGGAQVETFRFRAYPAAGASGKFSCSVQNAQFFEVSGDCGTTGSDDWEGEMVEVQVKFEPEALGAISDTLVIDGGPQGEYKCLLKGVCRRPEPRGPFTVEQGSSATVEFRNVFGDTREFSFAVDHPDFSVGAAKASVNARSPTTCAVSFNPQPPPEDSTEPLQPVVSGRLLVDVEHNGEKITWVFYLKGLRKD</sequence>
<evidence type="ECO:0000256" key="4">
    <source>
        <dbReference type="ARBA" id="ARBA00023069"/>
    </source>
</evidence>
<dbReference type="Gene3D" id="2.60.40.10">
    <property type="entry name" value="Immunoglobulins"/>
    <property type="match status" value="26"/>
</dbReference>
<dbReference type="Pfam" id="PF14874">
    <property type="entry name" value="PapD-like"/>
    <property type="match status" value="1"/>
</dbReference>
<dbReference type="Pfam" id="PF23277">
    <property type="entry name" value="Ig_Dlec1_1"/>
    <property type="match status" value="1"/>
</dbReference>
<feature type="region of interest" description="Disordered" evidence="7">
    <location>
        <begin position="2130"/>
        <end position="2160"/>
    </location>
</feature>
<dbReference type="GO" id="GO:1904158">
    <property type="term" value="P:axonemal central apparatus assembly"/>
    <property type="evidence" value="ECO:0007669"/>
    <property type="project" value="TreeGrafter"/>
</dbReference>
<dbReference type="InterPro" id="IPR053879">
    <property type="entry name" value="HYDIN_VesB_CFA65-like_Ig"/>
</dbReference>
<feature type="region of interest" description="Disordered" evidence="7">
    <location>
        <begin position="316"/>
        <end position="344"/>
    </location>
</feature>
<name>A0A8J2SKS6_9STRA</name>
<keyword evidence="6" id="KW-0175">Coiled coil</keyword>
<evidence type="ECO:0000256" key="3">
    <source>
        <dbReference type="ARBA" id="ARBA00022490"/>
    </source>
</evidence>
<feature type="coiled-coil region" evidence="6">
    <location>
        <begin position="1947"/>
        <end position="1974"/>
    </location>
</feature>
<keyword evidence="4" id="KW-0969">Cilium</keyword>
<feature type="compositionally biased region" description="Acidic residues" evidence="7">
    <location>
        <begin position="2074"/>
        <end position="2097"/>
    </location>
</feature>
<feature type="region of interest" description="Disordered" evidence="7">
    <location>
        <begin position="3332"/>
        <end position="3370"/>
    </location>
</feature>
<feature type="domain" description="Cep192-like" evidence="8">
    <location>
        <begin position="4195"/>
        <end position="4252"/>
    </location>
</feature>
<comment type="subcellular location">
    <subcellularLocation>
        <location evidence="1">Cell projection</location>
        <location evidence="1">Cilium</location>
    </subcellularLocation>
    <subcellularLocation>
        <location evidence="2">Cytoplasm</location>
    </subcellularLocation>
</comment>
<feature type="region of interest" description="Disordered" evidence="7">
    <location>
        <begin position="1411"/>
        <end position="1436"/>
    </location>
</feature>
<evidence type="ECO:0000313" key="12">
    <source>
        <dbReference type="Proteomes" id="UP000789595"/>
    </source>
</evidence>
<feature type="domain" description="HYDIN/VesB/CFA65-like Ig-like" evidence="9">
    <location>
        <begin position="147"/>
        <end position="236"/>
    </location>
</feature>
<keyword evidence="5" id="KW-0966">Cell projection</keyword>
<evidence type="ECO:0000256" key="1">
    <source>
        <dbReference type="ARBA" id="ARBA00004138"/>
    </source>
</evidence>
<evidence type="ECO:0000313" key="11">
    <source>
        <dbReference type="EMBL" id="CAH0374228.1"/>
    </source>
</evidence>
<feature type="domain" description="HYDIN/VesB/CFA65-like Ig-like" evidence="9">
    <location>
        <begin position="435"/>
        <end position="527"/>
    </location>
</feature>
<protein>
    <submittedName>
        <fullName evidence="11">Uncharacterized protein</fullName>
    </submittedName>
</protein>
<feature type="domain" description="Deleted in lung and esophageal cancer protein 1 Ig-like" evidence="10">
    <location>
        <begin position="48"/>
        <end position="141"/>
    </location>
</feature>
<feature type="region of interest" description="Disordered" evidence="7">
    <location>
        <begin position="2267"/>
        <end position="2323"/>
    </location>
</feature>
<dbReference type="PANTHER" id="PTHR23053">
    <property type="entry name" value="DLEC1 DELETED IN LUNG AND ESOPHAGEAL CANCER 1"/>
    <property type="match status" value="1"/>
</dbReference>
<dbReference type="Pfam" id="PF22067">
    <property type="entry name" value="Cep192_D3"/>
    <property type="match status" value="1"/>
</dbReference>
<dbReference type="GO" id="GO:0005930">
    <property type="term" value="C:axoneme"/>
    <property type="evidence" value="ECO:0007669"/>
    <property type="project" value="TreeGrafter"/>
</dbReference>
<feature type="region of interest" description="Disordered" evidence="7">
    <location>
        <begin position="1977"/>
        <end position="2031"/>
    </location>
</feature>
<dbReference type="Pfam" id="PF22544">
    <property type="entry name" value="HYDIN_VesB_CFA65-like_Ig"/>
    <property type="match status" value="3"/>
</dbReference>
<evidence type="ECO:0000256" key="2">
    <source>
        <dbReference type="ARBA" id="ARBA00004496"/>
    </source>
</evidence>
<evidence type="ECO:0000256" key="5">
    <source>
        <dbReference type="ARBA" id="ARBA00023273"/>
    </source>
</evidence>
<dbReference type="InterPro" id="IPR033305">
    <property type="entry name" value="Hydin-like"/>
</dbReference>
<keyword evidence="12" id="KW-1185">Reference proteome</keyword>
<feature type="region of interest" description="Disordered" evidence="7">
    <location>
        <begin position="2191"/>
        <end position="2231"/>
    </location>
</feature>
<accession>A0A8J2SKS6</accession>
<proteinExistence type="predicted"/>
<feature type="region of interest" description="Disordered" evidence="7">
    <location>
        <begin position="2069"/>
        <end position="2117"/>
    </location>
</feature>
<feature type="compositionally biased region" description="Acidic residues" evidence="7">
    <location>
        <begin position="1858"/>
        <end position="1886"/>
    </location>
</feature>
<reference evidence="11" key="1">
    <citation type="submission" date="2021-11" db="EMBL/GenBank/DDBJ databases">
        <authorList>
            <consortium name="Genoscope - CEA"/>
            <person name="William W."/>
        </authorList>
    </citation>
    <scope>NUCLEOTIDE SEQUENCE</scope>
</reference>
<gene>
    <name evidence="11" type="ORF">PECAL_4P14990</name>
</gene>
<feature type="region of interest" description="Disordered" evidence="7">
    <location>
        <begin position="1851"/>
        <end position="1893"/>
    </location>
</feature>
<dbReference type="SUPFAM" id="SSF49354">
    <property type="entry name" value="PapD-like"/>
    <property type="match status" value="1"/>
</dbReference>
<comment type="caution">
    <text evidence="11">The sequence shown here is derived from an EMBL/GenBank/DDBJ whole genome shotgun (WGS) entry which is preliminary data.</text>
</comment>
<feature type="compositionally biased region" description="Acidic residues" evidence="7">
    <location>
        <begin position="3337"/>
        <end position="3349"/>
    </location>
</feature>
<dbReference type="EMBL" id="CAKKNE010000004">
    <property type="protein sequence ID" value="CAH0374228.1"/>
    <property type="molecule type" value="Genomic_DNA"/>
</dbReference>
<dbReference type="InterPro" id="IPR013783">
    <property type="entry name" value="Ig-like_fold"/>
</dbReference>
<dbReference type="InterPro" id="IPR008962">
    <property type="entry name" value="PapD-like_sf"/>
</dbReference>
<dbReference type="InterPro" id="IPR054089">
    <property type="entry name" value="Cep192-like_D3"/>
</dbReference>
<dbReference type="PANTHER" id="PTHR23053:SF0">
    <property type="entry name" value="HYDROCEPHALUS-INDUCING PROTEIN HOMOLOG"/>
    <property type="match status" value="1"/>
</dbReference>
<feature type="compositionally biased region" description="Acidic residues" evidence="7">
    <location>
        <begin position="327"/>
        <end position="337"/>
    </location>
</feature>
<dbReference type="Proteomes" id="UP000789595">
    <property type="component" value="Unassembled WGS sequence"/>
</dbReference>
<feature type="compositionally biased region" description="Acidic residues" evidence="7">
    <location>
        <begin position="2310"/>
        <end position="2320"/>
    </location>
</feature>
<feature type="compositionally biased region" description="Polar residues" evidence="7">
    <location>
        <begin position="1421"/>
        <end position="1432"/>
    </location>
</feature>
<feature type="domain" description="HYDIN/VesB/CFA65-like Ig-like" evidence="9">
    <location>
        <begin position="532"/>
        <end position="621"/>
    </location>
</feature>
<dbReference type="GO" id="GO:0003341">
    <property type="term" value="P:cilium movement"/>
    <property type="evidence" value="ECO:0007669"/>
    <property type="project" value="TreeGrafter"/>
</dbReference>
<evidence type="ECO:0000259" key="8">
    <source>
        <dbReference type="Pfam" id="PF22067"/>
    </source>
</evidence>
<evidence type="ECO:0000256" key="6">
    <source>
        <dbReference type="SAM" id="Coils"/>
    </source>
</evidence>
<evidence type="ECO:0000259" key="9">
    <source>
        <dbReference type="Pfam" id="PF22544"/>
    </source>
</evidence>
<feature type="compositionally biased region" description="Basic and acidic residues" evidence="7">
    <location>
        <begin position="316"/>
        <end position="326"/>
    </location>
</feature>